<accession>A0ABW5XMP4</accession>
<name>A0ABW5XMP4_9SPHI</name>
<evidence type="ECO:0000313" key="2">
    <source>
        <dbReference type="Proteomes" id="UP001597601"/>
    </source>
</evidence>
<proteinExistence type="predicted"/>
<protein>
    <submittedName>
        <fullName evidence="1">Uncharacterized protein</fullName>
    </submittedName>
</protein>
<dbReference type="RefSeq" id="WP_377125647.1">
    <property type="nucleotide sequence ID" value="NZ_JBHUON010000007.1"/>
</dbReference>
<dbReference type="EMBL" id="JBHUON010000007">
    <property type="protein sequence ID" value="MFD2864701.1"/>
    <property type="molecule type" value="Genomic_DNA"/>
</dbReference>
<comment type="caution">
    <text evidence="1">The sequence shown here is derived from an EMBL/GenBank/DDBJ whole genome shotgun (WGS) entry which is preliminary data.</text>
</comment>
<reference evidence="2" key="1">
    <citation type="journal article" date="2019" name="Int. J. Syst. Evol. Microbiol.">
        <title>The Global Catalogue of Microorganisms (GCM) 10K type strain sequencing project: providing services to taxonomists for standard genome sequencing and annotation.</title>
        <authorList>
            <consortium name="The Broad Institute Genomics Platform"/>
            <consortium name="The Broad Institute Genome Sequencing Center for Infectious Disease"/>
            <person name="Wu L."/>
            <person name="Ma J."/>
        </authorList>
    </citation>
    <scope>NUCLEOTIDE SEQUENCE [LARGE SCALE GENOMIC DNA]</scope>
    <source>
        <strain evidence="2">KCTC 52232</strain>
    </source>
</reference>
<evidence type="ECO:0000313" key="1">
    <source>
        <dbReference type="EMBL" id="MFD2864701.1"/>
    </source>
</evidence>
<sequence length="76" mass="9183">MKTLGRCADSFYICIPLNRKERLLFKNAKRKIKIKKVKINFGDLKFTSTFAARSETEYRQETENEKARNYFRNKVW</sequence>
<gene>
    <name evidence="1" type="ORF">ACFSYC_08365</name>
</gene>
<organism evidence="1 2">
    <name type="scientific">Mucilaginibacter antarcticus</name>
    <dbReference type="NCBI Taxonomy" id="1855725"/>
    <lineage>
        <taxon>Bacteria</taxon>
        <taxon>Pseudomonadati</taxon>
        <taxon>Bacteroidota</taxon>
        <taxon>Sphingobacteriia</taxon>
        <taxon>Sphingobacteriales</taxon>
        <taxon>Sphingobacteriaceae</taxon>
        <taxon>Mucilaginibacter</taxon>
    </lineage>
</organism>
<keyword evidence="2" id="KW-1185">Reference proteome</keyword>
<dbReference type="Proteomes" id="UP001597601">
    <property type="component" value="Unassembled WGS sequence"/>
</dbReference>